<evidence type="ECO:0000313" key="1">
    <source>
        <dbReference type="EMBL" id="PUU78626.1"/>
    </source>
</evidence>
<name>A0A2T6ZT24_TUBBO</name>
<dbReference type="Proteomes" id="UP000244722">
    <property type="component" value="Unassembled WGS sequence"/>
</dbReference>
<protein>
    <submittedName>
        <fullName evidence="1">Uncharacterized protein</fullName>
    </submittedName>
</protein>
<accession>A0A2T6ZT24</accession>
<keyword evidence="2" id="KW-1185">Reference proteome</keyword>
<organism evidence="1 2">
    <name type="scientific">Tuber borchii</name>
    <name type="common">White truffle</name>
    <dbReference type="NCBI Taxonomy" id="42251"/>
    <lineage>
        <taxon>Eukaryota</taxon>
        <taxon>Fungi</taxon>
        <taxon>Dikarya</taxon>
        <taxon>Ascomycota</taxon>
        <taxon>Pezizomycotina</taxon>
        <taxon>Pezizomycetes</taxon>
        <taxon>Pezizales</taxon>
        <taxon>Tuberaceae</taxon>
        <taxon>Tuber</taxon>
    </lineage>
</organism>
<dbReference type="OrthoDB" id="76567at2759"/>
<dbReference type="AlphaFoldDB" id="A0A2T6ZT24"/>
<evidence type="ECO:0000313" key="2">
    <source>
        <dbReference type="Proteomes" id="UP000244722"/>
    </source>
</evidence>
<sequence length="173" mass="19096">MAMTAAPEFNNFVGEYVGSVKEADFTFIPRIGHRRQQSAAYPSVVLESGWHESSTRLLADSKLWQEGSAGAVRVVLQVKFYEPDNQNEMRLVLSISRTVPGGGPTQHDHYASPIFPAPPQRQDNPSISLDEFYAGACPPKIDPATAIPLDLELLREEAGFYIRKQGHIPADMA</sequence>
<gene>
    <name evidence="1" type="ORF">B9Z19DRAFT_1126485</name>
</gene>
<dbReference type="EMBL" id="NESQ01000113">
    <property type="protein sequence ID" value="PUU78626.1"/>
    <property type="molecule type" value="Genomic_DNA"/>
</dbReference>
<comment type="caution">
    <text evidence="1">The sequence shown here is derived from an EMBL/GenBank/DDBJ whole genome shotgun (WGS) entry which is preliminary data.</text>
</comment>
<reference evidence="1 2" key="1">
    <citation type="submission" date="2017-04" db="EMBL/GenBank/DDBJ databases">
        <title>Draft genome sequence of Tuber borchii Vittad., a whitish edible truffle.</title>
        <authorList>
            <consortium name="DOE Joint Genome Institute"/>
            <person name="Murat C."/>
            <person name="Kuo A."/>
            <person name="Barry K.W."/>
            <person name="Clum A."/>
            <person name="Dockter R.B."/>
            <person name="Fauchery L."/>
            <person name="Iotti M."/>
            <person name="Kohler A."/>
            <person name="Labutti K."/>
            <person name="Lindquist E.A."/>
            <person name="Lipzen A."/>
            <person name="Ohm R.A."/>
            <person name="Wang M."/>
            <person name="Grigoriev I.V."/>
            <person name="Zambonelli A."/>
            <person name="Martin F.M."/>
        </authorList>
    </citation>
    <scope>NUCLEOTIDE SEQUENCE [LARGE SCALE GENOMIC DNA]</scope>
    <source>
        <strain evidence="1 2">Tbo3840</strain>
    </source>
</reference>
<proteinExistence type="predicted"/>